<dbReference type="Proteomes" id="UP000738349">
    <property type="component" value="Unassembled WGS sequence"/>
</dbReference>
<organism evidence="1 2">
    <name type="scientific">Dactylonectria macrodidyma</name>
    <dbReference type="NCBI Taxonomy" id="307937"/>
    <lineage>
        <taxon>Eukaryota</taxon>
        <taxon>Fungi</taxon>
        <taxon>Dikarya</taxon>
        <taxon>Ascomycota</taxon>
        <taxon>Pezizomycotina</taxon>
        <taxon>Sordariomycetes</taxon>
        <taxon>Hypocreomycetidae</taxon>
        <taxon>Hypocreales</taxon>
        <taxon>Nectriaceae</taxon>
        <taxon>Dactylonectria</taxon>
    </lineage>
</organism>
<sequence>MEYSSAPTALYRFSMELTSLISSFLSLQSLHAISRVSKACRFLFARHLFEGVRLQGHPKLLAQQLHAFHLSQTNAPQVDVRDHVRQAIIGLTVNLSRSHPQSQDVKWSTSRRVYRALPTNILKSIQLMSNLRRLALDIEFLTSKQTRRLVNALNSAETFRIRHLKIAGKGQFVPVFIKHCCPCTLIDLTIITDTQSAGYIAAVETLQRTHKASSRL</sequence>
<dbReference type="EMBL" id="JAGMUV010000003">
    <property type="protein sequence ID" value="KAH7165396.1"/>
    <property type="molecule type" value="Genomic_DNA"/>
</dbReference>
<evidence type="ECO:0000313" key="1">
    <source>
        <dbReference type="EMBL" id="KAH7165396.1"/>
    </source>
</evidence>
<name>A0A9P9JFM3_9HYPO</name>
<keyword evidence="2" id="KW-1185">Reference proteome</keyword>
<gene>
    <name evidence="1" type="ORF">EDB81DRAFT_754175</name>
</gene>
<dbReference type="AlphaFoldDB" id="A0A9P9JFM3"/>
<accession>A0A9P9JFM3</accession>
<proteinExistence type="predicted"/>
<reference evidence="1" key="1">
    <citation type="journal article" date="2021" name="Nat. Commun.">
        <title>Genetic determinants of endophytism in the Arabidopsis root mycobiome.</title>
        <authorList>
            <person name="Mesny F."/>
            <person name="Miyauchi S."/>
            <person name="Thiergart T."/>
            <person name="Pickel B."/>
            <person name="Atanasova L."/>
            <person name="Karlsson M."/>
            <person name="Huettel B."/>
            <person name="Barry K.W."/>
            <person name="Haridas S."/>
            <person name="Chen C."/>
            <person name="Bauer D."/>
            <person name="Andreopoulos W."/>
            <person name="Pangilinan J."/>
            <person name="LaButti K."/>
            <person name="Riley R."/>
            <person name="Lipzen A."/>
            <person name="Clum A."/>
            <person name="Drula E."/>
            <person name="Henrissat B."/>
            <person name="Kohler A."/>
            <person name="Grigoriev I.V."/>
            <person name="Martin F.M."/>
            <person name="Hacquard S."/>
        </authorList>
    </citation>
    <scope>NUCLEOTIDE SEQUENCE</scope>
    <source>
        <strain evidence="1">MPI-CAGE-AT-0147</strain>
    </source>
</reference>
<evidence type="ECO:0008006" key="3">
    <source>
        <dbReference type="Google" id="ProtNLM"/>
    </source>
</evidence>
<evidence type="ECO:0000313" key="2">
    <source>
        <dbReference type="Proteomes" id="UP000738349"/>
    </source>
</evidence>
<comment type="caution">
    <text evidence="1">The sequence shown here is derived from an EMBL/GenBank/DDBJ whole genome shotgun (WGS) entry which is preliminary data.</text>
</comment>
<protein>
    <recommendedName>
        <fullName evidence="3">F-box domain-containing protein</fullName>
    </recommendedName>
</protein>